<dbReference type="EMBL" id="BLLK01000022">
    <property type="protein sequence ID" value="GFH46303.1"/>
    <property type="molecule type" value="Genomic_DNA"/>
</dbReference>
<organism evidence="2 3">
    <name type="scientific">Chaetoceros tenuissimus</name>
    <dbReference type="NCBI Taxonomy" id="426638"/>
    <lineage>
        <taxon>Eukaryota</taxon>
        <taxon>Sar</taxon>
        <taxon>Stramenopiles</taxon>
        <taxon>Ochrophyta</taxon>
        <taxon>Bacillariophyta</taxon>
        <taxon>Coscinodiscophyceae</taxon>
        <taxon>Chaetocerotophycidae</taxon>
        <taxon>Chaetocerotales</taxon>
        <taxon>Chaetocerotaceae</taxon>
        <taxon>Chaetoceros</taxon>
    </lineage>
</organism>
<reference evidence="2 3" key="1">
    <citation type="journal article" date="2021" name="Sci. Rep.">
        <title>The genome of the diatom Chaetoceros tenuissimus carries an ancient integrated fragment of an extant virus.</title>
        <authorList>
            <person name="Hongo Y."/>
            <person name="Kimura K."/>
            <person name="Takaki Y."/>
            <person name="Yoshida Y."/>
            <person name="Baba S."/>
            <person name="Kobayashi G."/>
            <person name="Nagasaki K."/>
            <person name="Hano T."/>
            <person name="Tomaru Y."/>
        </authorList>
    </citation>
    <scope>NUCLEOTIDE SEQUENCE [LARGE SCALE GENOMIC DNA]</scope>
    <source>
        <strain evidence="2 3">NIES-3715</strain>
    </source>
</reference>
<dbReference type="AlphaFoldDB" id="A0AAD3CIK5"/>
<evidence type="ECO:0000313" key="2">
    <source>
        <dbReference type="EMBL" id="GFH46303.1"/>
    </source>
</evidence>
<evidence type="ECO:0000256" key="1">
    <source>
        <dbReference type="SAM" id="Coils"/>
    </source>
</evidence>
<accession>A0AAD3CIK5</accession>
<keyword evidence="1" id="KW-0175">Coiled coil</keyword>
<gene>
    <name evidence="2" type="ORF">CTEN210_02777</name>
</gene>
<comment type="caution">
    <text evidence="2">The sequence shown here is derived from an EMBL/GenBank/DDBJ whole genome shotgun (WGS) entry which is preliminary data.</text>
</comment>
<proteinExistence type="predicted"/>
<dbReference type="Proteomes" id="UP001054902">
    <property type="component" value="Unassembled WGS sequence"/>
</dbReference>
<keyword evidence="3" id="KW-1185">Reference proteome</keyword>
<protein>
    <submittedName>
        <fullName evidence="2">Uncharacterized protein</fullName>
    </submittedName>
</protein>
<feature type="coiled-coil region" evidence="1">
    <location>
        <begin position="496"/>
        <end position="526"/>
    </location>
</feature>
<sequence length="529" mass="61043">MKRSYSEAELAPLDDSTKISSLLEGSWMDIYHETFGFTSDVKDTLLQSPYADAKGVLRFTLEYLFSWCSCYGFILRRPDVSSDKIPMLNFVTEWLASEAEPGHSSIPSLFRLSAQRIAMELFPKFLADIEKGFNAKKLSYFTNQLHNDLGSALEKQGAPEFLKEKIMEEIYIFIIVYILYVDIRTVSEDPIDGRPNLSIPVYNDMDTDRYFYKWRTDLYDILEIVKDEGRGALAKAGILSYSLYFQRITHGNSWPIHIILNEMIGNEPGSLVIQHPFACSIAFAPIISTAYSLSINSEEYHRKDAIEEILLDWMMNAEEIRHKDMESLYPTMLKFSLQSTDDLPNIHPFMVLQPDLQNKLVQDCVDVTDVYQEYGLPPEFNGLPSISDLRDKKHILKSIRFNGNYSKFDLLRNVMSLGGIETMTLDLEDCTQLDNECLNAMLRWIRPRKLFLKGTPFIQKSQVWKDINTAIKDETEKKNVGINFGIDVSFAPRLTVNKLQRENERLKKDNAELRKEIEELRKLKDKGSE</sequence>
<name>A0AAD3CIK5_9STRA</name>
<evidence type="ECO:0000313" key="3">
    <source>
        <dbReference type="Proteomes" id="UP001054902"/>
    </source>
</evidence>